<dbReference type="EMBL" id="BARV01043765">
    <property type="protein sequence ID" value="GAI66020.1"/>
    <property type="molecule type" value="Genomic_DNA"/>
</dbReference>
<dbReference type="EMBL" id="BARV01043775">
    <property type="protein sequence ID" value="GAI66107.1"/>
    <property type="molecule type" value="Genomic_DNA"/>
</dbReference>
<proteinExistence type="predicted"/>
<reference evidence="2" key="1">
    <citation type="journal article" date="2014" name="Front. Microbiol.">
        <title>High frequency of phylogenetically diverse reductive dehalogenase-homologous genes in deep subseafloor sedimentary metagenomes.</title>
        <authorList>
            <person name="Kawai M."/>
            <person name="Futagami T."/>
            <person name="Toyoda A."/>
            <person name="Takaki Y."/>
            <person name="Nishi S."/>
            <person name="Hori S."/>
            <person name="Arai W."/>
            <person name="Tsubouchi T."/>
            <person name="Morono Y."/>
            <person name="Uchiyama I."/>
            <person name="Ito T."/>
            <person name="Fujiyama A."/>
            <person name="Inagaki F."/>
            <person name="Takami H."/>
        </authorList>
    </citation>
    <scope>NUCLEOTIDE SEQUENCE</scope>
    <source>
        <strain evidence="2">Expedition CK06-06</strain>
    </source>
</reference>
<protein>
    <submittedName>
        <fullName evidence="2">Uncharacterized protein</fullName>
    </submittedName>
</protein>
<organism evidence="2">
    <name type="scientific">marine sediment metagenome</name>
    <dbReference type="NCBI Taxonomy" id="412755"/>
    <lineage>
        <taxon>unclassified sequences</taxon>
        <taxon>metagenomes</taxon>
        <taxon>ecological metagenomes</taxon>
    </lineage>
</organism>
<evidence type="ECO:0000313" key="1">
    <source>
        <dbReference type="EMBL" id="GAI66020.1"/>
    </source>
</evidence>
<dbReference type="AlphaFoldDB" id="X1QCA0"/>
<name>X1QCA0_9ZZZZ</name>
<evidence type="ECO:0000313" key="2">
    <source>
        <dbReference type="EMBL" id="GAI66107.1"/>
    </source>
</evidence>
<feature type="non-terminal residue" evidence="2">
    <location>
        <position position="1"/>
    </location>
</feature>
<comment type="caution">
    <text evidence="2">The sequence shown here is derived from an EMBL/GenBank/DDBJ whole genome shotgun (WGS) entry which is preliminary data.</text>
</comment>
<gene>
    <name evidence="1" type="ORF">S06H3_65154</name>
    <name evidence="2" type="ORF">S06H3_65166</name>
</gene>
<sequence length="30" mass="3463">SLGYMPPEEFENINNENMKGNESYQLILTS</sequence>
<accession>X1QCA0</accession>